<feature type="transmembrane region" description="Helical" evidence="1">
    <location>
        <begin position="14"/>
        <end position="37"/>
    </location>
</feature>
<comment type="caution">
    <text evidence="2">The sequence shown here is derived from an EMBL/GenBank/DDBJ whole genome shotgun (WGS) entry which is preliminary data.</text>
</comment>
<evidence type="ECO:0000313" key="2">
    <source>
        <dbReference type="EMBL" id="EAY25934.1"/>
    </source>
</evidence>
<dbReference type="Proteomes" id="UP000004095">
    <property type="component" value="Unassembled WGS sequence"/>
</dbReference>
<accession>A1ZUP8</accession>
<keyword evidence="1" id="KW-0472">Membrane</keyword>
<reference evidence="2 3" key="1">
    <citation type="submission" date="2007-01" db="EMBL/GenBank/DDBJ databases">
        <authorList>
            <person name="Haygood M."/>
            <person name="Podell S."/>
            <person name="Anderson C."/>
            <person name="Hopkinson B."/>
            <person name="Roe K."/>
            <person name="Barbeau K."/>
            <person name="Gaasterland T."/>
            <person name="Ferriera S."/>
            <person name="Johnson J."/>
            <person name="Kravitz S."/>
            <person name="Beeson K."/>
            <person name="Sutton G."/>
            <person name="Rogers Y.-H."/>
            <person name="Friedman R."/>
            <person name="Frazier M."/>
            <person name="Venter J.C."/>
        </authorList>
    </citation>
    <scope>NUCLEOTIDE SEQUENCE [LARGE SCALE GENOMIC DNA]</scope>
    <source>
        <strain evidence="2 3">ATCC 23134</strain>
    </source>
</reference>
<name>A1ZUP8_MICM2</name>
<feature type="transmembrane region" description="Helical" evidence="1">
    <location>
        <begin position="94"/>
        <end position="115"/>
    </location>
</feature>
<evidence type="ECO:0000256" key="1">
    <source>
        <dbReference type="SAM" id="Phobius"/>
    </source>
</evidence>
<keyword evidence="3" id="KW-1185">Reference proteome</keyword>
<dbReference type="EMBL" id="AAWS01000041">
    <property type="protein sequence ID" value="EAY25934.1"/>
    <property type="molecule type" value="Genomic_DNA"/>
</dbReference>
<organism evidence="2 3">
    <name type="scientific">Microscilla marina ATCC 23134</name>
    <dbReference type="NCBI Taxonomy" id="313606"/>
    <lineage>
        <taxon>Bacteria</taxon>
        <taxon>Pseudomonadati</taxon>
        <taxon>Bacteroidota</taxon>
        <taxon>Cytophagia</taxon>
        <taxon>Cytophagales</taxon>
        <taxon>Microscillaceae</taxon>
        <taxon>Microscilla</taxon>
    </lineage>
</organism>
<sequence length="119" mass="13564">MAGKDSMLGEKQEFLASTILSINLVGVTQSLLLMMLMATGLLEPILKLYLFHFIIGLLASAILSGFLHEKYFVKSNRYKKIIEKYHYHTKRKKIFLGVVAFIFTCVDGYAFIYILSEFG</sequence>
<protein>
    <submittedName>
        <fullName evidence="2">Uncharacterized protein</fullName>
    </submittedName>
</protein>
<feature type="transmembrane region" description="Helical" evidence="1">
    <location>
        <begin position="49"/>
        <end position="73"/>
    </location>
</feature>
<dbReference type="AlphaFoldDB" id="A1ZUP8"/>
<proteinExistence type="predicted"/>
<keyword evidence="1" id="KW-1133">Transmembrane helix</keyword>
<gene>
    <name evidence="2" type="ORF">M23134_00888</name>
</gene>
<keyword evidence="1" id="KW-0812">Transmembrane</keyword>
<evidence type="ECO:0000313" key="3">
    <source>
        <dbReference type="Proteomes" id="UP000004095"/>
    </source>
</evidence>